<organism evidence="8">
    <name type="scientific">hydrothermal vent metagenome</name>
    <dbReference type="NCBI Taxonomy" id="652676"/>
    <lineage>
        <taxon>unclassified sequences</taxon>
        <taxon>metagenomes</taxon>
        <taxon>ecological metagenomes</taxon>
    </lineage>
</organism>
<dbReference type="SMART" id="SM00448">
    <property type="entry name" value="REC"/>
    <property type="match status" value="1"/>
</dbReference>
<keyword evidence="4" id="KW-0808">Transferase</keyword>
<evidence type="ECO:0000256" key="4">
    <source>
        <dbReference type="ARBA" id="ARBA00022679"/>
    </source>
</evidence>
<dbReference type="SUPFAM" id="SSF55874">
    <property type="entry name" value="ATPase domain of HSP90 chaperone/DNA topoisomerase II/histidine kinase"/>
    <property type="match status" value="1"/>
</dbReference>
<dbReference type="PRINTS" id="PR00344">
    <property type="entry name" value="BCTRLSENSOR"/>
</dbReference>
<dbReference type="CDD" id="cd00075">
    <property type="entry name" value="HATPase"/>
    <property type="match status" value="1"/>
</dbReference>
<dbReference type="PANTHER" id="PTHR43547:SF2">
    <property type="entry name" value="HYBRID SIGNAL TRANSDUCTION HISTIDINE KINASE C"/>
    <property type="match status" value="1"/>
</dbReference>
<evidence type="ECO:0000259" key="7">
    <source>
        <dbReference type="PROSITE" id="PS50110"/>
    </source>
</evidence>
<dbReference type="InterPro" id="IPR004358">
    <property type="entry name" value="Sig_transdc_His_kin-like_C"/>
</dbReference>
<dbReference type="FunFam" id="3.30.565.10:FF:000006">
    <property type="entry name" value="Sensor histidine kinase WalK"/>
    <property type="match status" value="1"/>
</dbReference>
<dbReference type="Gene3D" id="1.10.287.130">
    <property type="match status" value="1"/>
</dbReference>
<dbReference type="InterPro" id="IPR011006">
    <property type="entry name" value="CheY-like_superfamily"/>
</dbReference>
<feature type="domain" description="Response regulatory" evidence="7">
    <location>
        <begin position="7"/>
        <end position="123"/>
    </location>
</feature>
<dbReference type="CDD" id="cd17574">
    <property type="entry name" value="REC_OmpR"/>
    <property type="match status" value="1"/>
</dbReference>
<dbReference type="AlphaFoldDB" id="A0A3B0WVF8"/>
<evidence type="ECO:0000256" key="1">
    <source>
        <dbReference type="ARBA" id="ARBA00000085"/>
    </source>
</evidence>
<dbReference type="GO" id="GO:0000155">
    <property type="term" value="F:phosphorelay sensor kinase activity"/>
    <property type="evidence" value="ECO:0007669"/>
    <property type="project" value="TreeGrafter"/>
</dbReference>
<dbReference type="Pfam" id="PF00072">
    <property type="entry name" value="Response_reg"/>
    <property type="match status" value="1"/>
</dbReference>
<dbReference type="Gene3D" id="3.40.50.2300">
    <property type="match status" value="1"/>
</dbReference>
<evidence type="ECO:0000256" key="5">
    <source>
        <dbReference type="ARBA" id="ARBA00022777"/>
    </source>
</evidence>
<name>A0A3B0WVF8_9ZZZZ</name>
<dbReference type="PANTHER" id="PTHR43547">
    <property type="entry name" value="TWO-COMPONENT HISTIDINE KINASE"/>
    <property type="match status" value="1"/>
</dbReference>
<dbReference type="InterPro" id="IPR003594">
    <property type="entry name" value="HATPase_dom"/>
</dbReference>
<feature type="domain" description="Histidine kinase" evidence="6">
    <location>
        <begin position="138"/>
        <end position="360"/>
    </location>
</feature>
<keyword evidence="3" id="KW-0597">Phosphoprotein</keyword>
<dbReference type="Pfam" id="PF02518">
    <property type="entry name" value="HATPase_c"/>
    <property type="match status" value="1"/>
</dbReference>
<evidence type="ECO:0000259" key="6">
    <source>
        <dbReference type="PROSITE" id="PS50109"/>
    </source>
</evidence>
<sequence>MYFSTPDILIVEDEEFNREIMALRLQSCNYDLRFAIDGQQALDMIEEKKPDIVLLDIMLPQIMGLQVLHTLRQQYSMVELPVIMVTAIDQEERIVRALELGANDFVTKPTNFPILIARLQTQLSLKQLSALNNEFLTTASYDLRKPIAVIQNITSESRLKTASNQNFSHEELMHKFNAIAQSASFMDSIVECILNTQAGGFGQIRLTKIPLKVETLISEAINRHFSHANDKQINLISKPTKDSPTIEVDRSRITQVLDNLIDNAIKFCSADDTVTISTRIDNDHLLVIVSDTGPGLTDNDFEKLFKENGKLSNKPTNNEPHSGLGLSICKQLIDLHGGQIDAMNNNDKGVSFWFKLPVFKLKPV</sequence>
<gene>
    <name evidence="8" type="ORF">MNBD_GAMMA07-2588</name>
</gene>
<dbReference type="InterPro" id="IPR036890">
    <property type="entry name" value="HATPase_C_sf"/>
</dbReference>
<dbReference type="Gene3D" id="3.30.565.10">
    <property type="entry name" value="Histidine kinase-like ATPase, C-terminal domain"/>
    <property type="match status" value="1"/>
</dbReference>
<proteinExistence type="predicted"/>
<dbReference type="SMART" id="SM00387">
    <property type="entry name" value="HATPase_c"/>
    <property type="match status" value="1"/>
</dbReference>
<dbReference type="EC" id="2.7.13.3" evidence="2"/>
<accession>A0A3B0WVF8</accession>
<reference evidence="8" key="1">
    <citation type="submission" date="2018-06" db="EMBL/GenBank/DDBJ databases">
        <authorList>
            <person name="Zhirakovskaya E."/>
        </authorList>
    </citation>
    <scope>NUCLEOTIDE SEQUENCE</scope>
</reference>
<comment type="catalytic activity">
    <reaction evidence="1">
        <text>ATP + protein L-histidine = ADP + protein N-phospho-L-histidine.</text>
        <dbReference type="EC" id="2.7.13.3"/>
    </reaction>
</comment>
<protein>
    <recommendedName>
        <fullName evidence="2">histidine kinase</fullName>
        <ecNumber evidence="2">2.7.13.3</ecNumber>
    </recommendedName>
</protein>
<dbReference type="InterPro" id="IPR001789">
    <property type="entry name" value="Sig_transdc_resp-reg_receiver"/>
</dbReference>
<dbReference type="SUPFAM" id="SSF52172">
    <property type="entry name" value="CheY-like"/>
    <property type="match status" value="1"/>
</dbReference>
<dbReference type="PROSITE" id="PS50110">
    <property type="entry name" value="RESPONSE_REGULATORY"/>
    <property type="match status" value="1"/>
</dbReference>
<keyword evidence="5" id="KW-0418">Kinase</keyword>
<dbReference type="PROSITE" id="PS50109">
    <property type="entry name" value="HIS_KIN"/>
    <property type="match status" value="1"/>
</dbReference>
<evidence type="ECO:0000256" key="2">
    <source>
        <dbReference type="ARBA" id="ARBA00012438"/>
    </source>
</evidence>
<dbReference type="InterPro" id="IPR005467">
    <property type="entry name" value="His_kinase_dom"/>
</dbReference>
<evidence type="ECO:0000256" key="3">
    <source>
        <dbReference type="ARBA" id="ARBA00022553"/>
    </source>
</evidence>
<evidence type="ECO:0000313" key="8">
    <source>
        <dbReference type="EMBL" id="VAW54657.1"/>
    </source>
</evidence>
<dbReference type="EMBL" id="UOFF01000063">
    <property type="protein sequence ID" value="VAW54657.1"/>
    <property type="molecule type" value="Genomic_DNA"/>
</dbReference>